<accession>A0AB34JGC9</accession>
<feature type="chain" id="PRO_5044196785" evidence="1">
    <location>
        <begin position="21"/>
        <end position="205"/>
    </location>
</feature>
<name>A0AB34JGC9_PRYPA</name>
<sequence>MPSQPLVIALLWGSALGAAALHLPAREAGGRCADMVGRRLACGLAGAASAVLLPQLPRAQAAETVDAAAAKELRDVSQSLKNVLEQKDAFVKGLLESDPNAPKLPPSVSFTTFQKLEKAAGPEFMEAAIDYAEASRNARDLVKLVKLTKQPVEVSLKEKGKPRTTEIKEYGEMGTLAPAASYAERAVQEILGASLALEAAIAEIP</sequence>
<protein>
    <submittedName>
        <fullName evidence="2">Uncharacterized protein</fullName>
    </submittedName>
</protein>
<proteinExistence type="predicted"/>
<evidence type="ECO:0000313" key="3">
    <source>
        <dbReference type="Proteomes" id="UP001515480"/>
    </source>
</evidence>
<keyword evidence="3" id="KW-1185">Reference proteome</keyword>
<reference evidence="2 3" key="1">
    <citation type="journal article" date="2024" name="Science">
        <title>Giant polyketide synthase enzymes in the biosynthesis of giant marine polyether toxins.</title>
        <authorList>
            <person name="Fallon T.R."/>
            <person name="Shende V.V."/>
            <person name="Wierzbicki I.H."/>
            <person name="Pendleton A.L."/>
            <person name="Watervoot N.F."/>
            <person name="Auber R.P."/>
            <person name="Gonzalez D.J."/>
            <person name="Wisecaver J.H."/>
            <person name="Moore B.S."/>
        </authorList>
    </citation>
    <scope>NUCLEOTIDE SEQUENCE [LARGE SCALE GENOMIC DNA]</scope>
    <source>
        <strain evidence="2 3">12B1</strain>
    </source>
</reference>
<evidence type="ECO:0000313" key="2">
    <source>
        <dbReference type="EMBL" id="KAL1520896.1"/>
    </source>
</evidence>
<keyword evidence="1" id="KW-0732">Signal</keyword>
<organism evidence="2 3">
    <name type="scientific">Prymnesium parvum</name>
    <name type="common">Toxic golden alga</name>
    <dbReference type="NCBI Taxonomy" id="97485"/>
    <lineage>
        <taxon>Eukaryota</taxon>
        <taxon>Haptista</taxon>
        <taxon>Haptophyta</taxon>
        <taxon>Prymnesiophyceae</taxon>
        <taxon>Prymnesiales</taxon>
        <taxon>Prymnesiaceae</taxon>
        <taxon>Prymnesium</taxon>
    </lineage>
</organism>
<feature type="signal peptide" evidence="1">
    <location>
        <begin position="1"/>
        <end position="20"/>
    </location>
</feature>
<gene>
    <name evidence="2" type="ORF">AB1Y20_022457</name>
</gene>
<dbReference type="Proteomes" id="UP001515480">
    <property type="component" value="Unassembled WGS sequence"/>
</dbReference>
<dbReference type="AlphaFoldDB" id="A0AB34JGC9"/>
<dbReference type="EMBL" id="JBGBPQ010000008">
    <property type="protein sequence ID" value="KAL1520896.1"/>
    <property type="molecule type" value="Genomic_DNA"/>
</dbReference>
<evidence type="ECO:0000256" key="1">
    <source>
        <dbReference type="SAM" id="SignalP"/>
    </source>
</evidence>
<comment type="caution">
    <text evidence="2">The sequence shown here is derived from an EMBL/GenBank/DDBJ whole genome shotgun (WGS) entry which is preliminary data.</text>
</comment>